<evidence type="ECO:0000256" key="4">
    <source>
        <dbReference type="ARBA" id="ARBA00022807"/>
    </source>
</evidence>
<sequence>MKKIRQTWLIIMTSIVLLLGFSFPIETQAIETGETAFVDVSVATLWSEPDGTRPIDSPSIENPVDMWEWTRGMSYEQKLWLVGNLQTQALYGQEVTILEEEGDWVKVAVHGQPTPKNDLGYPAWMPKVQLENGKSFASLRENKNFAMVTSPTTWLYDDKHQVNKFKEISFNTRLPVVTEKKDTVLVATPSDGKKWISTDAISIYSSEEDIPEPDGDDLVDTGAKFLGLPYLWAGTSGFGFDCSGFTHTIFKAHGITIPRDSSVQATHGTPVARDELQKGDLLFFAYNEGEGSVHHVGMYIGDGKMMHSPNTASTVEIIDVFESDYYSSEYAGARRYLD</sequence>
<keyword evidence="7" id="KW-1185">Reference proteome</keyword>
<dbReference type="GO" id="GO:0008234">
    <property type="term" value="F:cysteine-type peptidase activity"/>
    <property type="evidence" value="ECO:0007669"/>
    <property type="project" value="UniProtKB-KW"/>
</dbReference>
<dbReference type="GO" id="GO:0006508">
    <property type="term" value="P:proteolysis"/>
    <property type="evidence" value="ECO:0007669"/>
    <property type="project" value="UniProtKB-KW"/>
</dbReference>
<evidence type="ECO:0000256" key="1">
    <source>
        <dbReference type="ARBA" id="ARBA00007074"/>
    </source>
</evidence>
<dbReference type="InterPro" id="IPR038765">
    <property type="entry name" value="Papain-like_cys_pep_sf"/>
</dbReference>
<evidence type="ECO:0000259" key="5">
    <source>
        <dbReference type="PROSITE" id="PS51935"/>
    </source>
</evidence>
<reference evidence="7" key="1">
    <citation type="submission" date="2016-10" db="EMBL/GenBank/DDBJ databases">
        <authorList>
            <person name="Varghese N."/>
            <person name="Submissions S."/>
        </authorList>
    </citation>
    <scope>NUCLEOTIDE SEQUENCE [LARGE SCALE GENOMIC DNA]</scope>
    <source>
        <strain evidence="7">CGMCC 1.3566</strain>
    </source>
</reference>
<dbReference type="PANTHER" id="PTHR47053:SF3">
    <property type="entry name" value="GAMMA-D-GLUTAMYL-L-LYSINE DIPEPTIDYL-PEPTIDASE"/>
    <property type="match status" value="1"/>
</dbReference>
<evidence type="ECO:0000313" key="6">
    <source>
        <dbReference type="EMBL" id="SEU10124.1"/>
    </source>
</evidence>
<dbReference type="SUPFAM" id="SSF54001">
    <property type="entry name" value="Cysteine proteinases"/>
    <property type="match status" value="1"/>
</dbReference>
<dbReference type="Pfam" id="PF23795">
    <property type="entry name" value="SH3_YKFC_2nd"/>
    <property type="match status" value="1"/>
</dbReference>
<comment type="similarity">
    <text evidence="1">Belongs to the peptidase C40 family.</text>
</comment>
<keyword evidence="2" id="KW-0645">Protease</keyword>
<dbReference type="Pfam" id="PF00877">
    <property type="entry name" value="NLPC_P60"/>
    <property type="match status" value="1"/>
</dbReference>
<dbReference type="Gene3D" id="3.90.1720.10">
    <property type="entry name" value="endopeptidase domain like (from Nostoc punctiforme)"/>
    <property type="match status" value="1"/>
</dbReference>
<keyword evidence="4" id="KW-0788">Thiol protease</keyword>
<proteinExistence type="inferred from homology"/>
<dbReference type="InterPro" id="IPR051202">
    <property type="entry name" value="Peptidase_C40"/>
</dbReference>
<gene>
    <name evidence="6" type="ORF">SAMN05421676_12128</name>
</gene>
<organism evidence="6 7">
    <name type="scientific">Salinibacillus kushneri</name>
    <dbReference type="NCBI Taxonomy" id="237682"/>
    <lineage>
        <taxon>Bacteria</taxon>
        <taxon>Bacillati</taxon>
        <taxon>Bacillota</taxon>
        <taxon>Bacilli</taxon>
        <taxon>Bacillales</taxon>
        <taxon>Bacillaceae</taxon>
        <taxon>Salinibacillus</taxon>
    </lineage>
</organism>
<dbReference type="Gene3D" id="2.30.30.40">
    <property type="entry name" value="SH3 Domains"/>
    <property type="match status" value="2"/>
</dbReference>
<feature type="domain" description="NlpC/P60" evidence="5">
    <location>
        <begin position="212"/>
        <end position="337"/>
    </location>
</feature>
<dbReference type="Proteomes" id="UP000199095">
    <property type="component" value="Unassembled WGS sequence"/>
</dbReference>
<dbReference type="PANTHER" id="PTHR47053">
    <property type="entry name" value="MUREIN DD-ENDOPEPTIDASE MEPH-RELATED"/>
    <property type="match status" value="1"/>
</dbReference>
<dbReference type="PROSITE" id="PS51935">
    <property type="entry name" value="NLPC_P60"/>
    <property type="match status" value="1"/>
</dbReference>
<dbReference type="InterPro" id="IPR000064">
    <property type="entry name" value="NLP_P60_dom"/>
</dbReference>
<dbReference type="InterPro" id="IPR057812">
    <property type="entry name" value="SH3_YKFC_2nd"/>
</dbReference>
<evidence type="ECO:0000313" key="7">
    <source>
        <dbReference type="Proteomes" id="UP000199095"/>
    </source>
</evidence>
<evidence type="ECO:0000256" key="2">
    <source>
        <dbReference type="ARBA" id="ARBA00022670"/>
    </source>
</evidence>
<dbReference type="EMBL" id="FOHJ01000021">
    <property type="protein sequence ID" value="SEU10124.1"/>
    <property type="molecule type" value="Genomic_DNA"/>
</dbReference>
<evidence type="ECO:0000256" key="3">
    <source>
        <dbReference type="ARBA" id="ARBA00022801"/>
    </source>
</evidence>
<accession>A0A1I0JJ38</accession>
<dbReference type="STRING" id="237682.SAMN05421676_12128"/>
<protein>
    <submittedName>
        <fullName evidence="6">NlpC/P60 family protein</fullName>
    </submittedName>
</protein>
<name>A0A1I0JJ38_9BACI</name>
<dbReference type="AlphaFoldDB" id="A0A1I0JJ38"/>
<keyword evidence="3" id="KW-0378">Hydrolase</keyword>